<evidence type="ECO:0000313" key="2">
    <source>
        <dbReference type="Proteomes" id="UP000297713"/>
    </source>
</evidence>
<dbReference type="GO" id="GO:0006352">
    <property type="term" value="P:DNA-templated transcription initiation"/>
    <property type="evidence" value="ECO:0007669"/>
    <property type="project" value="InterPro"/>
</dbReference>
<comment type="caution">
    <text evidence="1">The sequence shown here is derived from an EMBL/GenBank/DDBJ whole genome shotgun (WGS) entry which is preliminary data.</text>
</comment>
<evidence type="ECO:0000313" key="1">
    <source>
        <dbReference type="EMBL" id="TFE66196.1"/>
    </source>
</evidence>
<dbReference type="Gene3D" id="1.10.1740.10">
    <property type="match status" value="1"/>
</dbReference>
<dbReference type="PANTHER" id="PTHR30603">
    <property type="entry name" value="RNA POLYMERASE SIGMA FACTOR RPO"/>
    <property type="match status" value="1"/>
</dbReference>
<name>A0A4Y8P7B3_9BACT</name>
<keyword evidence="2" id="KW-1185">Reference proteome</keyword>
<proteinExistence type="predicted"/>
<dbReference type="SUPFAM" id="SSF88659">
    <property type="entry name" value="Sigma3 and sigma4 domains of RNA polymerase sigma factors"/>
    <property type="match status" value="1"/>
</dbReference>
<dbReference type="InterPro" id="IPR013325">
    <property type="entry name" value="RNA_pol_sigma_r2"/>
</dbReference>
<dbReference type="AlphaFoldDB" id="A0A4Y8P7B3"/>
<dbReference type="InterPro" id="IPR050239">
    <property type="entry name" value="Sigma-70_RNA_pol_init_factors"/>
</dbReference>
<dbReference type="InterPro" id="IPR013324">
    <property type="entry name" value="RNA_pol_sigma_r3/r4-like"/>
</dbReference>
<reference evidence="1 2" key="1">
    <citation type="submission" date="2016-05" db="EMBL/GenBank/DDBJ databases">
        <title>Diversity and Homogeneity among Thermoacidophilic Verrucomicrobia Methanotrophs Linked with Geographical Origin.</title>
        <authorList>
            <person name="Erikstad H.-A."/>
            <person name="Smestad N.B."/>
            <person name="Ceballos R.M."/>
            <person name="Birkeland N.-K."/>
        </authorList>
    </citation>
    <scope>NUCLEOTIDE SEQUENCE [LARGE SCALE GENOMIC DNA]</scope>
    <source>
        <strain evidence="1 2">Phi</strain>
    </source>
</reference>
<dbReference type="Gene3D" id="1.20.140.160">
    <property type="match status" value="1"/>
</dbReference>
<dbReference type="SUPFAM" id="SSF88946">
    <property type="entry name" value="Sigma2 domain of RNA polymerase sigma factors"/>
    <property type="match status" value="1"/>
</dbReference>
<evidence type="ECO:0008006" key="3">
    <source>
        <dbReference type="Google" id="ProtNLM"/>
    </source>
</evidence>
<dbReference type="GO" id="GO:0003700">
    <property type="term" value="F:DNA-binding transcription factor activity"/>
    <property type="evidence" value="ECO:0007669"/>
    <property type="project" value="InterPro"/>
</dbReference>
<dbReference type="EMBL" id="LXQC01000187">
    <property type="protein sequence ID" value="TFE66196.1"/>
    <property type="molecule type" value="Genomic_DNA"/>
</dbReference>
<sequence length="294" mass="34715">MMTPQSLPILDSSKKNLEYEKKFKDELPIILLAKSANKEALEWLARNSLSMRQQVARYYLPYLPDQWPDAENVGWIGILDALEKWKEKMQIRFFDYAIYHVKNRVRNYANSCRTTVRRPNSAYREYRKIEKYLEQGLTLEEIANLHGYSTHHLEKILQVYTADISLHFTSLDEPESCPLDFIVYPENDEDFLEKEERLRKLYIALSHLDEISRKVVLYFFGIEEELGAQKKSTAWIAHKLGISRKKVVQLLENSLKQLKRDFFLLETFNIQHPLPIGLSTSVIQIDWAQEIEDE</sequence>
<dbReference type="Proteomes" id="UP000297713">
    <property type="component" value="Unassembled WGS sequence"/>
</dbReference>
<protein>
    <recommendedName>
        <fullName evidence="3">RNA polymerase subunit sigma-70</fullName>
    </recommendedName>
</protein>
<accession>A0A4Y8P7B3</accession>
<organism evidence="1 2">
    <name type="scientific">Methylacidiphilum caldifontis</name>
    <dbReference type="NCBI Taxonomy" id="2795386"/>
    <lineage>
        <taxon>Bacteria</taxon>
        <taxon>Pseudomonadati</taxon>
        <taxon>Verrucomicrobiota</taxon>
        <taxon>Methylacidiphilae</taxon>
        <taxon>Methylacidiphilales</taxon>
        <taxon>Methylacidiphilaceae</taxon>
        <taxon>Methylacidiphilum (ex Ratnadevi et al. 2023)</taxon>
    </lineage>
</organism>
<dbReference type="InterPro" id="IPR014284">
    <property type="entry name" value="RNA_pol_sigma-70_dom"/>
</dbReference>
<dbReference type="NCBIfam" id="TIGR02937">
    <property type="entry name" value="sigma70-ECF"/>
    <property type="match status" value="1"/>
</dbReference>
<gene>
    <name evidence="1" type="ORF">A7Q10_02365</name>
</gene>
<dbReference type="PANTHER" id="PTHR30603:SF47">
    <property type="entry name" value="RNA POLYMERASE SIGMA FACTOR SIGD, CHLOROPLASTIC"/>
    <property type="match status" value="1"/>
</dbReference>